<dbReference type="GeneID" id="11596478"/>
<name>G7VI26_9CREN</name>
<feature type="domain" description="PIN" evidence="1">
    <location>
        <begin position="4"/>
        <end position="123"/>
    </location>
</feature>
<protein>
    <submittedName>
        <fullName evidence="2">PilT protein domain protein</fullName>
    </submittedName>
</protein>
<reference evidence="2 3" key="1">
    <citation type="journal article" date="2012" name="J. Bacteriol.">
        <title>Complete genome sequence of strain 1860, a crenarchaeon of the genus pyrobaculum able to grow with various electron acceptors.</title>
        <authorList>
            <person name="Mardanov A.V."/>
            <person name="Gumerov V.M."/>
            <person name="Slobodkina G.B."/>
            <person name="Beletsky A.V."/>
            <person name="Bonch-Osmolovskaya E.A."/>
            <person name="Ravin N.V."/>
            <person name="Skryabin K.G."/>
        </authorList>
    </citation>
    <scope>NUCLEOTIDE SEQUENCE [LARGE SCALE GENOMIC DNA]</scope>
    <source>
        <strain evidence="2 3">1860</strain>
    </source>
</reference>
<dbReference type="RefSeq" id="WP_014289211.1">
    <property type="nucleotide sequence ID" value="NC_016645.1"/>
</dbReference>
<proteinExistence type="predicted"/>
<dbReference type="InterPro" id="IPR002716">
    <property type="entry name" value="PIN_dom"/>
</dbReference>
<evidence type="ECO:0000313" key="3">
    <source>
        <dbReference type="Proteomes" id="UP000005867"/>
    </source>
</evidence>
<dbReference type="BioCyc" id="PSP1104324:GJSN-1942-MONOMER"/>
<dbReference type="STRING" id="1104324.P186_1987"/>
<gene>
    <name evidence="2" type="ORF">P186_1987</name>
</gene>
<dbReference type="SUPFAM" id="SSF88723">
    <property type="entry name" value="PIN domain-like"/>
    <property type="match status" value="1"/>
</dbReference>
<dbReference type="InterPro" id="IPR029060">
    <property type="entry name" value="PIN-like_dom_sf"/>
</dbReference>
<dbReference type="EMBL" id="CP003098">
    <property type="protein sequence ID" value="AET33386.1"/>
    <property type="molecule type" value="Genomic_DNA"/>
</dbReference>
<dbReference type="OrthoDB" id="46150at2157"/>
<organism evidence="2 3">
    <name type="scientific">Pyrobaculum ferrireducens</name>
    <dbReference type="NCBI Taxonomy" id="1104324"/>
    <lineage>
        <taxon>Archaea</taxon>
        <taxon>Thermoproteota</taxon>
        <taxon>Thermoprotei</taxon>
        <taxon>Thermoproteales</taxon>
        <taxon>Thermoproteaceae</taxon>
        <taxon>Pyrobaculum</taxon>
    </lineage>
</organism>
<accession>G7VI26</accession>
<evidence type="ECO:0000259" key="1">
    <source>
        <dbReference type="Pfam" id="PF01850"/>
    </source>
</evidence>
<dbReference type="eggNOG" id="arCOG06028">
    <property type="taxonomic scope" value="Archaea"/>
</dbReference>
<dbReference type="KEGG" id="pyr:P186_1987"/>
<dbReference type="HOGENOM" id="CLU_143936_0_0_2"/>
<sequence length="140" mass="15914">MKRVLLDTSFIPPILGVEVEGAAPVLKRLDVLSRRGEVGLYYSDFSILEALWKIAKTNFDIKRVEMGLRSIELGLRKAYADRRVFLKALELRGRGHRDVVDLLLYATAARNHLLFLTMDRDLINFLENAGEDISIVVNTL</sequence>
<keyword evidence="3" id="KW-1185">Reference proteome</keyword>
<dbReference type="AlphaFoldDB" id="G7VI26"/>
<dbReference type="Proteomes" id="UP000005867">
    <property type="component" value="Chromosome"/>
</dbReference>
<evidence type="ECO:0000313" key="2">
    <source>
        <dbReference type="EMBL" id="AET33386.1"/>
    </source>
</evidence>
<dbReference type="Pfam" id="PF01850">
    <property type="entry name" value="PIN"/>
    <property type="match status" value="1"/>
</dbReference>